<proteinExistence type="predicted"/>
<gene>
    <name evidence="2" type="ORF">HKN21_06810</name>
</gene>
<reference evidence="2 3" key="1">
    <citation type="submission" date="2020-03" db="EMBL/GenBank/DDBJ databases">
        <title>Metabolic flexibility allows generalist bacteria to become dominant in a frequently disturbed ecosystem.</title>
        <authorList>
            <person name="Chen Y.-J."/>
            <person name="Leung P.M."/>
            <person name="Bay S.K."/>
            <person name="Hugenholtz P."/>
            <person name="Kessler A.J."/>
            <person name="Shelley G."/>
            <person name="Waite D.W."/>
            <person name="Cook P.L."/>
            <person name="Greening C."/>
        </authorList>
    </citation>
    <scope>NUCLEOTIDE SEQUENCE [LARGE SCALE GENOMIC DNA]</scope>
    <source>
        <strain evidence="2">SS_bin_28</strain>
    </source>
</reference>
<dbReference type="InterPro" id="IPR001763">
    <property type="entry name" value="Rhodanese-like_dom"/>
</dbReference>
<feature type="domain" description="Rhodanese" evidence="1">
    <location>
        <begin position="2"/>
        <end position="46"/>
    </location>
</feature>
<name>A0A7Y2E763_UNCEI</name>
<dbReference type="EMBL" id="JABDJR010000262">
    <property type="protein sequence ID" value="NNF06453.1"/>
    <property type="molecule type" value="Genomic_DNA"/>
</dbReference>
<evidence type="ECO:0000313" key="2">
    <source>
        <dbReference type="EMBL" id="NNF06453.1"/>
    </source>
</evidence>
<dbReference type="PANTHER" id="PTHR43245:SF23">
    <property type="entry name" value="NAD(P)-BINDING DOMAIN-CONTAINING PROTEIN"/>
    <property type="match status" value="1"/>
</dbReference>
<dbReference type="SUPFAM" id="SSF51735">
    <property type="entry name" value="NAD(P)-binding Rossmann-fold domains"/>
    <property type="match status" value="1"/>
</dbReference>
<dbReference type="AlphaFoldDB" id="A0A7Y2E763"/>
<dbReference type="Proteomes" id="UP000547674">
    <property type="component" value="Unassembled WGS sequence"/>
</dbReference>
<dbReference type="CDD" id="cd08946">
    <property type="entry name" value="SDR_e"/>
    <property type="match status" value="1"/>
</dbReference>
<dbReference type="Gene3D" id="3.40.50.720">
    <property type="entry name" value="NAD(P)-binding Rossmann-like Domain"/>
    <property type="match status" value="1"/>
</dbReference>
<accession>A0A7Y2E763</accession>
<sequence>MDKRILVTGGAGYIGSHVTRLLLEKGYRVRVLDKLAWGGESLEEFADNPNFELYQGDIRHVEDLVGSLEDVYGVIHLAGIVGDPACALDPDTTFSINIEATQVIVDVAKYRKVERFVFASTCSVYGAAEDYWLNEGSVLNPVSLYAETNLQSEEIIFRGFKDSTTIPTIVRFGTIYGASKRMRFDLVVNIMSAKGATENKVKVFGGDQWRPNVHCRDAARATIACLEAPVKNVAWEIFNVGSNDQNYRILELGELVAATIPGTEVEVLGDSPDKRSYRVSFDKINHVLGFTCEHKVEGGVQEISDMLKNGTIQDYQDDRYYNVRYLYR</sequence>
<evidence type="ECO:0000313" key="3">
    <source>
        <dbReference type="Proteomes" id="UP000547674"/>
    </source>
</evidence>
<organism evidence="2 3">
    <name type="scientific">Eiseniibacteriota bacterium</name>
    <dbReference type="NCBI Taxonomy" id="2212470"/>
    <lineage>
        <taxon>Bacteria</taxon>
        <taxon>Candidatus Eiseniibacteriota</taxon>
    </lineage>
</organism>
<dbReference type="InterPro" id="IPR036291">
    <property type="entry name" value="NAD(P)-bd_dom_sf"/>
</dbReference>
<protein>
    <submittedName>
        <fullName evidence="2">SDR family oxidoreductase</fullName>
    </submittedName>
</protein>
<dbReference type="InterPro" id="IPR001509">
    <property type="entry name" value="Epimerase_deHydtase"/>
</dbReference>
<dbReference type="Pfam" id="PF01370">
    <property type="entry name" value="Epimerase"/>
    <property type="match status" value="1"/>
</dbReference>
<comment type="caution">
    <text evidence="2">The sequence shown here is derived from an EMBL/GenBank/DDBJ whole genome shotgun (WGS) entry which is preliminary data.</text>
</comment>
<dbReference type="InterPro" id="IPR050177">
    <property type="entry name" value="Lipid_A_modif_metabolic_enz"/>
</dbReference>
<dbReference type="PANTHER" id="PTHR43245">
    <property type="entry name" value="BIFUNCTIONAL POLYMYXIN RESISTANCE PROTEIN ARNA"/>
    <property type="match status" value="1"/>
</dbReference>
<dbReference type="PROSITE" id="PS50206">
    <property type="entry name" value="RHODANESE_3"/>
    <property type="match status" value="1"/>
</dbReference>
<evidence type="ECO:0000259" key="1">
    <source>
        <dbReference type="PROSITE" id="PS50206"/>
    </source>
</evidence>